<keyword evidence="3" id="KW-0378">Hydrolase</keyword>
<keyword evidence="4" id="KW-0472">Membrane</keyword>
<dbReference type="SMART" id="SM00646">
    <property type="entry name" value="Ami_3"/>
    <property type="match status" value="1"/>
</dbReference>
<evidence type="ECO:0000256" key="2">
    <source>
        <dbReference type="ARBA" id="ARBA00011901"/>
    </source>
</evidence>
<dbReference type="AlphaFoldDB" id="A0AAE3LM41"/>
<comment type="catalytic activity">
    <reaction evidence="1">
        <text>Hydrolyzes the link between N-acetylmuramoyl residues and L-amino acid residues in certain cell-wall glycopeptides.</text>
        <dbReference type="EC" id="3.5.1.28"/>
    </reaction>
</comment>
<dbReference type="GO" id="GO:0008745">
    <property type="term" value="F:N-acetylmuramoyl-L-alanine amidase activity"/>
    <property type="evidence" value="ECO:0007669"/>
    <property type="project" value="UniProtKB-EC"/>
</dbReference>
<accession>A0AAE3LM41</accession>
<dbReference type="InterPro" id="IPR050695">
    <property type="entry name" value="N-acetylmuramoyl_amidase_3"/>
</dbReference>
<dbReference type="Gene3D" id="3.40.630.40">
    <property type="entry name" value="Zn-dependent exopeptidases"/>
    <property type="match status" value="1"/>
</dbReference>
<sequence length="302" mass="34032">MKHLQVILNPYFLAIFLTIITFPFTSSAQQKNDKFTIVVDPGHGGSDVGAVGAFSKEKDIALAVGLKFRDALVRAFPHVNTIMTRSSDITQNVKAKADIANNAGGSLFISIHCNAAPKINRSEITGYKTETYYTGKGKKRKKHTREVPVYRRWSEPNPAKGTETFIWSIDKVDSKTNALRNNEELYIDDEMRKELANFDPDSPEKNIIYTLRSKQYFNRSATLAKNIEQEFIKTGRESRMAKQRNKGIWVLQATAMPSVLVEIGFISNPEEERYLNSHEGQMEIVNAMVNAVKTYLSTSVSL</sequence>
<dbReference type="Pfam" id="PF01520">
    <property type="entry name" value="Amidase_3"/>
    <property type="match status" value="1"/>
</dbReference>
<evidence type="ECO:0000256" key="3">
    <source>
        <dbReference type="ARBA" id="ARBA00022801"/>
    </source>
</evidence>
<protein>
    <recommendedName>
        <fullName evidence="2">N-acetylmuramoyl-L-alanine amidase</fullName>
        <ecNumber evidence="2">3.5.1.28</ecNumber>
    </recommendedName>
</protein>
<evidence type="ECO:0000256" key="1">
    <source>
        <dbReference type="ARBA" id="ARBA00001561"/>
    </source>
</evidence>
<dbReference type="PANTHER" id="PTHR30404:SF0">
    <property type="entry name" value="N-ACETYLMURAMOYL-L-ALANINE AMIDASE AMIC"/>
    <property type="match status" value="1"/>
</dbReference>
<dbReference type="GO" id="GO:0009253">
    <property type="term" value="P:peptidoglycan catabolic process"/>
    <property type="evidence" value="ECO:0007669"/>
    <property type="project" value="InterPro"/>
</dbReference>
<dbReference type="SUPFAM" id="SSF53187">
    <property type="entry name" value="Zn-dependent exopeptidases"/>
    <property type="match status" value="1"/>
</dbReference>
<feature type="transmembrane region" description="Helical" evidence="4">
    <location>
        <begin position="6"/>
        <end position="25"/>
    </location>
</feature>
<comment type="caution">
    <text evidence="6">The sequence shown here is derived from an EMBL/GenBank/DDBJ whole genome shotgun (WGS) entry which is preliminary data.</text>
</comment>
<gene>
    <name evidence="6" type="ORF">OD355_02660</name>
</gene>
<evidence type="ECO:0000313" key="7">
    <source>
        <dbReference type="Proteomes" id="UP001209317"/>
    </source>
</evidence>
<dbReference type="EMBL" id="JAOTPL010000002">
    <property type="protein sequence ID" value="MCU7693416.1"/>
    <property type="molecule type" value="Genomic_DNA"/>
</dbReference>
<dbReference type="CDD" id="cd02696">
    <property type="entry name" value="MurNAc-LAA"/>
    <property type="match status" value="1"/>
</dbReference>
<organism evidence="6 7">
    <name type="scientific">Haoranjiania flava</name>
    <dbReference type="NCBI Taxonomy" id="1856322"/>
    <lineage>
        <taxon>Bacteria</taxon>
        <taxon>Pseudomonadati</taxon>
        <taxon>Bacteroidota</taxon>
        <taxon>Chitinophagia</taxon>
        <taxon>Chitinophagales</taxon>
        <taxon>Chitinophagaceae</taxon>
        <taxon>Haoranjiania</taxon>
    </lineage>
</organism>
<dbReference type="GO" id="GO:0030288">
    <property type="term" value="C:outer membrane-bounded periplasmic space"/>
    <property type="evidence" value="ECO:0007669"/>
    <property type="project" value="TreeGrafter"/>
</dbReference>
<dbReference type="PANTHER" id="PTHR30404">
    <property type="entry name" value="N-ACETYLMURAMOYL-L-ALANINE AMIDASE"/>
    <property type="match status" value="1"/>
</dbReference>
<evidence type="ECO:0000256" key="4">
    <source>
        <dbReference type="SAM" id="Phobius"/>
    </source>
</evidence>
<keyword evidence="4" id="KW-1133">Transmembrane helix</keyword>
<dbReference type="InterPro" id="IPR002508">
    <property type="entry name" value="MurNAc-LAA_cat"/>
</dbReference>
<evidence type="ECO:0000259" key="5">
    <source>
        <dbReference type="SMART" id="SM00646"/>
    </source>
</evidence>
<keyword evidence="7" id="KW-1185">Reference proteome</keyword>
<dbReference type="EC" id="3.5.1.28" evidence="2"/>
<proteinExistence type="predicted"/>
<feature type="domain" description="MurNAc-LAA" evidence="5">
    <location>
        <begin position="97"/>
        <end position="293"/>
    </location>
</feature>
<dbReference type="Proteomes" id="UP001209317">
    <property type="component" value="Unassembled WGS sequence"/>
</dbReference>
<evidence type="ECO:0000313" key="6">
    <source>
        <dbReference type="EMBL" id="MCU7693416.1"/>
    </source>
</evidence>
<name>A0AAE3LM41_9BACT</name>
<keyword evidence="4" id="KW-0812">Transmembrane</keyword>
<dbReference type="RefSeq" id="WP_263036901.1">
    <property type="nucleotide sequence ID" value="NZ_JAOTPL010000002.1"/>
</dbReference>
<reference evidence="6" key="1">
    <citation type="submission" date="2022-10" db="EMBL/GenBank/DDBJ databases">
        <authorList>
            <person name="Kim H.S."/>
            <person name="Kim J.-S."/>
            <person name="Suh M.K."/>
            <person name="Eom M.K."/>
            <person name="Lee J.-S."/>
        </authorList>
    </citation>
    <scope>NUCLEOTIDE SEQUENCE</scope>
    <source>
        <strain evidence="6">LIP-5</strain>
    </source>
</reference>